<dbReference type="SUPFAM" id="SSF53187">
    <property type="entry name" value="Zn-dependent exopeptidases"/>
    <property type="match status" value="1"/>
</dbReference>
<dbReference type="Proteomes" id="UP001275932">
    <property type="component" value="Unassembled WGS sequence"/>
</dbReference>
<comment type="similarity">
    <text evidence="1 6">Belongs to the peptidase M42 family.</text>
</comment>
<comment type="caution">
    <text evidence="7">The sequence shown here is derived from an EMBL/GenBank/DDBJ whole genome shotgun (WGS) entry which is preliminary data.</text>
</comment>
<evidence type="ECO:0000313" key="7">
    <source>
        <dbReference type="EMBL" id="MDX8415798.1"/>
    </source>
</evidence>
<dbReference type="CDD" id="cd05656">
    <property type="entry name" value="M42_Frv"/>
    <property type="match status" value="1"/>
</dbReference>
<evidence type="ECO:0000256" key="5">
    <source>
        <dbReference type="ARBA" id="ARBA00022801"/>
    </source>
</evidence>
<dbReference type="Pfam" id="PF05343">
    <property type="entry name" value="Peptidase_M42"/>
    <property type="match status" value="1"/>
</dbReference>
<evidence type="ECO:0000256" key="1">
    <source>
        <dbReference type="ARBA" id="ARBA00006272"/>
    </source>
</evidence>
<dbReference type="InterPro" id="IPR051464">
    <property type="entry name" value="Peptidase_M42_aminopept"/>
</dbReference>
<keyword evidence="3" id="KW-0645">Protease</keyword>
<dbReference type="InterPro" id="IPR023367">
    <property type="entry name" value="Peptidase_M42_dom2"/>
</dbReference>
<dbReference type="RefSeq" id="WP_370397248.1">
    <property type="nucleotide sequence ID" value="NZ_JALBUT010000006.1"/>
</dbReference>
<dbReference type="PANTHER" id="PTHR32481">
    <property type="entry name" value="AMINOPEPTIDASE"/>
    <property type="match status" value="1"/>
</dbReference>
<evidence type="ECO:0000313" key="8">
    <source>
        <dbReference type="Proteomes" id="UP001275932"/>
    </source>
</evidence>
<keyword evidence="2" id="KW-0031">Aminopeptidase</keyword>
<dbReference type="EMBL" id="JALBUT010000006">
    <property type="protein sequence ID" value="MDX8415798.1"/>
    <property type="molecule type" value="Genomic_DNA"/>
</dbReference>
<evidence type="ECO:0000256" key="2">
    <source>
        <dbReference type="ARBA" id="ARBA00022438"/>
    </source>
</evidence>
<evidence type="ECO:0000256" key="6">
    <source>
        <dbReference type="PIRNR" id="PIRNR001123"/>
    </source>
</evidence>
<proteinExistence type="inferred from homology"/>
<sequence length="354" mass="38588">METIKPDAFLETLMATKSPTGAETQAACAVDAFAKPFADAYSRDVLGNRFATVGNAEKTIMFAGHIDEIGLIISHIDNDGFLFFQQLGGHDNIMLSGRRVAILTKNGIVRGVTGKKAIHLMDAKERKDVPETHQIWIDIGAKSKDEAESLVEIGDSAVFECGLEHLHGSRYAARAFDDKAGCYCAFEALRRIKEKGGNPDFKITAVATSQEEIGTRGAWTASYSVNPQIGIAIDVEHATDFPTCDIRRYGLIKLGAGVVISRGPNINPVVFERLVECAKKNNIPYQINAEPRPTGTDARILQMTRRGVATGLLGIPLRYMHTPAETADLQDVQSCAALLEAFALSVRKEDDFTF</sequence>
<keyword evidence="8" id="KW-1185">Reference proteome</keyword>
<dbReference type="Gene3D" id="2.40.30.40">
    <property type="entry name" value="Peptidase M42, domain 2"/>
    <property type="match status" value="1"/>
</dbReference>
<dbReference type="Gene3D" id="3.40.630.10">
    <property type="entry name" value="Zn peptidases"/>
    <property type="match status" value="1"/>
</dbReference>
<dbReference type="PANTHER" id="PTHR32481:SF20">
    <property type="entry name" value="AMINOPEPTIDASE YSDC"/>
    <property type="match status" value="1"/>
</dbReference>
<organism evidence="7 8">
    <name type="scientific">Intestinicryptomonas porci</name>
    <dbReference type="NCBI Taxonomy" id="2926320"/>
    <lineage>
        <taxon>Bacteria</taxon>
        <taxon>Pseudomonadati</taxon>
        <taxon>Verrucomicrobiota</taxon>
        <taxon>Opitutia</taxon>
        <taxon>Opitutales</taxon>
        <taxon>Intestinicryptomonaceae</taxon>
        <taxon>Intestinicryptomonas</taxon>
    </lineage>
</organism>
<dbReference type="InterPro" id="IPR008007">
    <property type="entry name" value="Peptidase_M42"/>
</dbReference>
<name>A0ABU4WJ58_9BACT</name>
<evidence type="ECO:0000256" key="4">
    <source>
        <dbReference type="ARBA" id="ARBA00022723"/>
    </source>
</evidence>
<dbReference type="SUPFAM" id="SSF101821">
    <property type="entry name" value="Aminopeptidase/glucanase lid domain"/>
    <property type="match status" value="1"/>
</dbReference>
<gene>
    <name evidence="7" type="ORF">MOX91_06380</name>
</gene>
<keyword evidence="4" id="KW-0479">Metal-binding</keyword>
<keyword evidence="5" id="KW-0378">Hydrolase</keyword>
<evidence type="ECO:0000256" key="3">
    <source>
        <dbReference type="ARBA" id="ARBA00022670"/>
    </source>
</evidence>
<reference evidence="7 8" key="1">
    <citation type="submission" date="2022-03" db="EMBL/GenBank/DDBJ databases">
        <title>Novel taxa within the pig intestine.</title>
        <authorList>
            <person name="Wylensek D."/>
            <person name="Bishof K."/>
            <person name="Afrizal A."/>
            <person name="Clavel T."/>
        </authorList>
    </citation>
    <scope>NUCLEOTIDE SEQUENCE [LARGE SCALE GENOMIC DNA]</scope>
    <source>
        <strain evidence="7 8">CLA-KB-P66</strain>
    </source>
</reference>
<accession>A0ABU4WJ58</accession>
<dbReference type="PIRSF" id="PIRSF001123">
    <property type="entry name" value="PepA_GA"/>
    <property type="match status" value="1"/>
</dbReference>
<protein>
    <submittedName>
        <fullName evidence="7">M42 family metallopeptidase</fullName>
    </submittedName>
</protein>